<evidence type="ECO:0000313" key="3">
    <source>
        <dbReference type="Proteomes" id="UP001280121"/>
    </source>
</evidence>
<feature type="domain" description="KIB1-4 beta-propeller" evidence="1">
    <location>
        <begin position="92"/>
        <end position="236"/>
    </location>
</feature>
<dbReference type="SUPFAM" id="SSF81383">
    <property type="entry name" value="F-box domain"/>
    <property type="match status" value="1"/>
</dbReference>
<dbReference type="InterPro" id="IPR005174">
    <property type="entry name" value="KIB1-4_b-propeller"/>
</dbReference>
<dbReference type="Proteomes" id="UP001280121">
    <property type="component" value="Unassembled WGS sequence"/>
</dbReference>
<comment type="caution">
    <text evidence="2">The sequence shown here is derived from an EMBL/GenBank/DDBJ whole genome shotgun (WGS) entry which is preliminary data.</text>
</comment>
<dbReference type="InterPro" id="IPR050942">
    <property type="entry name" value="F-box_BR-signaling"/>
</dbReference>
<gene>
    <name evidence="2" type="ORF">Ddye_002941</name>
</gene>
<evidence type="ECO:0000259" key="1">
    <source>
        <dbReference type="Pfam" id="PF03478"/>
    </source>
</evidence>
<reference evidence="2" key="1">
    <citation type="journal article" date="2023" name="Plant J.">
        <title>Genome sequences and population genomics provide insights into the demographic history, inbreeding, and mutation load of two 'living fossil' tree species of Dipteronia.</title>
        <authorList>
            <person name="Feng Y."/>
            <person name="Comes H.P."/>
            <person name="Chen J."/>
            <person name="Zhu S."/>
            <person name="Lu R."/>
            <person name="Zhang X."/>
            <person name="Li P."/>
            <person name="Qiu J."/>
            <person name="Olsen K.M."/>
            <person name="Qiu Y."/>
        </authorList>
    </citation>
    <scope>NUCLEOTIDE SEQUENCE</scope>
    <source>
        <strain evidence="2">KIB01</strain>
    </source>
</reference>
<sequence>MGMGGPTSIPISPLAIPNGKISAGMADNWDGLLTDVLEEIAKRIRMPKDYVAFRGVCTRWRSAATWDNYMFRNCPIPLLMLPPREDSLVLDFYNLTQGIVNQVSLSEPLTDKRCYSSKGCLIIIDQSLNVNVMHPFSNLQHKFPNIKTIMDVNLLPDGLFITKCVLSSNPLLEPDYMLMVIYETKKLAYARPGDETWTFLSQNKTGYWDITCYEGRIYAASFYGRITSYKVRAVDNSSKVELVAQL</sequence>
<dbReference type="PANTHER" id="PTHR44259">
    <property type="entry name" value="OS07G0183000 PROTEIN-RELATED"/>
    <property type="match status" value="1"/>
</dbReference>
<dbReference type="PANTHER" id="PTHR44259:SF114">
    <property type="entry name" value="OS06G0707300 PROTEIN"/>
    <property type="match status" value="1"/>
</dbReference>
<evidence type="ECO:0000313" key="2">
    <source>
        <dbReference type="EMBL" id="KAK2664367.1"/>
    </source>
</evidence>
<keyword evidence="3" id="KW-1185">Reference proteome</keyword>
<accession>A0AAD9XSH3</accession>
<dbReference type="Pfam" id="PF03478">
    <property type="entry name" value="Beta-prop_KIB1-4"/>
    <property type="match status" value="1"/>
</dbReference>
<proteinExistence type="predicted"/>
<protein>
    <recommendedName>
        <fullName evidence="1">KIB1-4 beta-propeller domain-containing protein</fullName>
    </recommendedName>
</protein>
<dbReference type="EMBL" id="JANJYI010000001">
    <property type="protein sequence ID" value="KAK2664367.1"/>
    <property type="molecule type" value="Genomic_DNA"/>
</dbReference>
<name>A0AAD9XSH3_9ROSI</name>
<dbReference type="AlphaFoldDB" id="A0AAD9XSH3"/>
<dbReference type="InterPro" id="IPR036047">
    <property type="entry name" value="F-box-like_dom_sf"/>
</dbReference>
<organism evidence="2 3">
    <name type="scientific">Dipteronia dyeriana</name>
    <dbReference type="NCBI Taxonomy" id="168575"/>
    <lineage>
        <taxon>Eukaryota</taxon>
        <taxon>Viridiplantae</taxon>
        <taxon>Streptophyta</taxon>
        <taxon>Embryophyta</taxon>
        <taxon>Tracheophyta</taxon>
        <taxon>Spermatophyta</taxon>
        <taxon>Magnoliopsida</taxon>
        <taxon>eudicotyledons</taxon>
        <taxon>Gunneridae</taxon>
        <taxon>Pentapetalae</taxon>
        <taxon>rosids</taxon>
        <taxon>malvids</taxon>
        <taxon>Sapindales</taxon>
        <taxon>Sapindaceae</taxon>
        <taxon>Hippocastanoideae</taxon>
        <taxon>Acereae</taxon>
        <taxon>Dipteronia</taxon>
    </lineage>
</organism>